<organism evidence="2 3">
    <name type="scientific">Anatilimnocola aggregata</name>
    <dbReference type="NCBI Taxonomy" id="2528021"/>
    <lineage>
        <taxon>Bacteria</taxon>
        <taxon>Pseudomonadati</taxon>
        <taxon>Planctomycetota</taxon>
        <taxon>Planctomycetia</taxon>
        <taxon>Pirellulales</taxon>
        <taxon>Pirellulaceae</taxon>
        <taxon>Anatilimnocola</taxon>
    </lineage>
</organism>
<dbReference type="SMART" id="SM00507">
    <property type="entry name" value="HNHc"/>
    <property type="match status" value="1"/>
</dbReference>
<dbReference type="Pfam" id="PF01844">
    <property type="entry name" value="HNH"/>
    <property type="match status" value="1"/>
</dbReference>
<dbReference type="PANTHER" id="PTHR33877">
    <property type="entry name" value="SLL1193 PROTEIN"/>
    <property type="match status" value="1"/>
</dbReference>
<dbReference type="AlphaFoldDB" id="A0A517YIY1"/>
<dbReference type="OrthoDB" id="9802901at2"/>
<dbReference type="KEGG" id="aagg:ETAA8_52980"/>
<name>A0A517YIY1_9BACT</name>
<dbReference type="GO" id="GO:0003676">
    <property type="term" value="F:nucleic acid binding"/>
    <property type="evidence" value="ECO:0007669"/>
    <property type="project" value="InterPro"/>
</dbReference>
<dbReference type="InterPro" id="IPR003615">
    <property type="entry name" value="HNH_nuc"/>
</dbReference>
<keyword evidence="2" id="KW-0540">Nuclease</keyword>
<evidence type="ECO:0000259" key="1">
    <source>
        <dbReference type="SMART" id="SM00507"/>
    </source>
</evidence>
<dbReference type="GO" id="GO:0004519">
    <property type="term" value="F:endonuclease activity"/>
    <property type="evidence" value="ECO:0007669"/>
    <property type="project" value="UniProtKB-KW"/>
</dbReference>
<proteinExistence type="predicted"/>
<protein>
    <submittedName>
        <fullName evidence="2">HNH endonuclease</fullName>
    </submittedName>
</protein>
<dbReference type="CDD" id="cd00085">
    <property type="entry name" value="HNHc"/>
    <property type="match status" value="1"/>
</dbReference>
<dbReference type="PANTHER" id="PTHR33877:SF1">
    <property type="entry name" value="TYPE IV METHYL-DIRECTED RESTRICTION ENZYME ECOKMCRA"/>
    <property type="match status" value="1"/>
</dbReference>
<accession>A0A517YIY1</accession>
<reference evidence="2 3" key="1">
    <citation type="submission" date="2019-02" db="EMBL/GenBank/DDBJ databases">
        <title>Deep-cultivation of Planctomycetes and their phenomic and genomic characterization uncovers novel biology.</title>
        <authorList>
            <person name="Wiegand S."/>
            <person name="Jogler M."/>
            <person name="Boedeker C."/>
            <person name="Pinto D."/>
            <person name="Vollmers J."/>
            <person name="Rivas-Marin E."/>
            <person name="Kohn T."/>
            <person name="Peeters S.H."/>
            <person name="Heuer A."/>
            <person name="Rast P."/>
            <person name="Oberbeckmann S."/>
            <person name="Bunk B."/>
            <person name="Jeske O."/>
            <person name="Meyerdierks A."/>
            <person name="Storesund J.E."/>
            <person name="Kallscheuer N."/>
            <person name="Luecker S."/>
            <person name="Lage O.M."/>
            <person name="Pohl T."/>
            <person name="Merkel B.J."/>
            <person name="Hornburger P."/>
            <person name="Mueller R.-W."/>
            <person name="Bruemmer F."/>
            <person name="Labrenz M."/>
            <person name="Spormann A.M."/>
            <person name="Op den Camp H."/>
            <person name="Overmann J."/>
            <person name="Amann R."/>
            <person name="Jetten M.S.M."/>
            <person name="Mascher T."/>
            <person name="Medema M.H."/>
            <person name="Devos D.P."/>
            <person name="Kaster A.-K."/>
            <person name="Ovreas L."/>
            <person name="Rohde M."/>
            <person name="Galperin M.Y."/>
            <person name="Jogler C."/>
        </authorList>
    </citation>
    <scope>NUCLEOTIDE SEQUENCE [LARGE SCALE GENOMIC DNA]</scope>
    <source>
        <strain evidence="2 3">ETA_A8</strain>
    </source>
</reference>
<evidence type="ECO:0000313" key="2">
    <source>
        <dbReference type="EMBL" id="QDU30179.1"/>
    </source>
</evidence>
<keyword evidence="2" id="KW-0255">Endonuclease</keyword>
<keyword evidence="2" id="KW-0378">Hydrolase</keyword>
<dbReference type="Proteomes" id="UP000315017">
    <property type="component" value="Chromosome"/>
</dbReference>
<dbReference type="InterPro" id="IPR052892">
    <property type="entry name" value="NA-targeting_endonuclease"/>
</dbReference>
<gene>
    <name evidence="2" type="ORF">ETAA8_52980</name>
</gene>
<dbReference type="RefSeq" id="WP_145095230.1">
    <property type="nucleotide sequence ID" value="NZ_CP036274.1"/>
</dbReference>
<evidence type="ECO:0000313" key="3">
    <source>
        <dbReference type="Proteomes" id="UP000315017"/>
    </source>
</evidence>
<feature type="domain" description="HNH nuclease" evidence="1">
    <location>
        <begin position="6"/>
        <end position="62"/>
    </location>
</feature>
<keyword evidence="3" id="KW-1185">Reference proteome</keyword>
<dbReference type="Gene3D" id="1.10.30.50">
    <property type="match status" value="1"/>
</dbReference>
<dbReference type="GO" id="GO:0008270">
    <property type="term" value="F:zinc ion binding"/>
    <property type="evidence" value="ECO:0007669"/>
    <property type="project" value="InterPro"/>
</dbReference>
<dbReference type="EMBL" id="CP036274">
    <property type="protein sequence ID" value="QDU30179.1"/>
    <property type="molecule type" value="Genomic_DNA"/>
</dbReference>
<dbReference type="InterPro" id="IPR002711">
    <property type="entry name" value="HNH"/>
</dbReference>
<sequence length="131" mass="14355">MSVSAGTKSLVRARAANRCEYCHLHQSDSPLAVLHVEHIIPKKHGGSDDDENLALACIDCNLHKGPNLTGFDPESGKLTALFHPRRQVWTEHFDWVGLLIVGKTAVGRTTVAVFNMNSDDQLALRSGNELN</sequence>